<organism evidence="2 3">
    <name type="scientific">Mammaliicoccus sciuri</name>
    <name type="common">Staphylococcus sciuri</name>
    <dbReference type="NCBI Taxonomy" id="1296"/>
    <lineage>
        <taxon>Bacteria</taxon>
        <taxon>Bacillati</taxon>
        <taxon>Bacillota</taxon>
        <taxon>Bacilli</taxon>
        <taxon>Bacillales</taxon>
        <taxon>Staphylococcaceae</taxon>
        <taxon>Mammaliicoccus</taxon>
    </lineage>
</organism>
<dbReference type="AlphaFoldDB" id="A0AAI8DJB4"/>
<feature type="domain" description="VOC" evidence="1">
    <location>
        <begin position="6"/>
        <end position="115"/>
    </location>
</feature>
<dbReference type="PROSITE" id="PS51819">
    <property type="entry name" value="VOC"/>
    <property type="match status" value="1"/>
</dbReference>
<name>A0AAI8DJB4_MAMSC</name>
<dbReference type="SUPFAM" id="SSF54593">
    <property type="entry name" value="Glyoxalase/Bleomycin resistance protein/Dihydroxybiphenyl dioxygenase"/>
    <property type="match status" value="1"/>
</dbReference>
<dbReference type="Gene3D" id="3.10.180.10">
    <property type="entry name" value="2,3-Dihydroxybiphenyl 1,2-Dioxygenase, domain 1"/>
    <property type="match status" value="1"/>
</dbReference>
<dbReference type="KEGG" id="sscu:CEP64_13300"/>
<protein>
    <submittedName>
        <fullName evidence="2">2-dehydro-3-deoxyphosphogluconate aldolase</fullName>
    </submittedName>
</protein>
<proteinExistence type="predicted"/>
<dbReference type="RefSeq" id="WP_084756202.1">
    <property type="nucleotide sequence ID" value="NZ_CP022046.2"/>
</dbReference>
<dbReference type="EMBL" id="CP022046">
    <property type="protein sequence ID" value="ASE35519.1"/>
    <property type="molecule type" value="Genomic_DNA"/>
</dbReference>
<dbReference type="Proteomes" id="UP000197058">
    <property type="component" value="Chromosome"/>
</dbReference>
<dbReference type="InterPro" id="IPR029068">
    <property type="entry name" value="Glyas_Bleomycin-R_OHBP_Dase"/>
</dbReference>
<evidence type="ECO:0000259" key="1">
    <source>
        <dbReference type="PROSITE" id="PS51819"/>
    </source>
</evidence>
<accession>A0AAI8DJB4</accession>
<sequence length="117" mass="13392">MSCQFELEHIGINTDNQSEALELANTLSEIFNLHPRHGQKSEFAGKYFECMKSPYLGRNGHIAMRTSNLEEAVKELKEKGIKFNTDTAAYDDHERLKNIYIDQEFGGFAIHILQSNI</sequence>
<reference evidence="3" key="1">
    <citation type="submission" date="2017-06" db="EMBL/GenBank/DDBJ databases">
        <title>FDA dAtabase for Regulatory Grade micrObial Sequences (FDA-ARGOS): Supporting development and validation of Infectious Disease Dx tests.</title>
        <authorList>
            <person name="Campos J."/>
            <person name="Goldberg B."/>
            <person name="Tallon L."/>
            <person name="Sadzewicz L."/>
            <person name="Sengamalay N."/>
            <person name="Ott S."/>
            <person name="Godinez A."/>
            <person name="Nagaraj S."/>
            <person name="Vavikolanu K."/>
            <person name="Vyas G."/>
            <person name="Nadendla S."/>
            <person name="Aluvathingal J."/>
            <person name="Geyer C."/>
            <person name="Nandy P."/>
            <person name="Hobson J."/>
            <person name="Sichtig H."/>
        </authorList>
    </citation>
    <scope>NUCLEOTIDE SEQUENCE [LARGE SCALE GENOMIC DNA]</scope>
    <source>
        <strain evidence="3">FDAARGOS_285</strain>
    </source>
</reference>
<dbReference type="InterPro" id="IPR037523">
    <property type="entry name" value="VOC_core"/>
</dbReference>
<evidence type="ECO:0000313" key="2">
    <source>
        <dbReference type="EMBL" id="ASE35519.1"/>
    </source>
</evidence>
<evidence type="ECO:0000313" key="3">
    <source>
        <dbReference type="Proteomes" id="UP000197058"/>
    </source>
</evidence>
<gene>
    <name evidence="2" type="ORF">CEP64_13300</name>
</gene>